<keyword evidence="5" id="KW-0677">Repeat</keyword>
<protein>
    <recommendedName>
        <fullName evidence="14">C2H2-type domain-containing protein</fullName>
    </recommendedName>
</protein>
<dbReference type="SUPFAM" id="SSF57667">
    <property type="entry name" value="beta-beta-alpha zinc fingers"/>
    <property type="match status" value="7"/>
</dbReference>
<keyword evidence="9" id="KW-0805">Transcription regulation</keyword>
<dbReference type="GO" id="GO:0005634">
    <property type="term" value="C:nucleus"/>
    <property type="evidence" value="ECO:0007669"/>
    <property type="project" value="UniProtKB-SubCell"/>
</dbReference>
<evidence type="ECO:0000256" key="5">
    <source>
        <dbReference type="ARBA" id="ARBA00022737"/>
    </source>
</evidence>
<feature type="domain" description="C2H2-type" evidence="14">
    <location>
        <begin position="606"/>
        <end position="633"/>
    </location>
</feature>
<name>D2GZ50_AILME</name>
<evidence type="ECO:0000256" key="10">
    <source>
        <dbReference type="ARBA" id="ARBA00023125"/>
    </source>
</evidence>
<evidence type="ECO:0000256" key="4">
    <source>
        <dbReference type="ARBA" id="ARBA00022723"/>
    </source>
</evidence>
<evidence type="ECO:0000256" key="12">
    <source>
        <dbReference type="ARBA" id="ARBA00023242"/>
    </source>
</evidence>
<dbReference type="Gene3D" id="3.30.160.60">
    <property type="entry name" value="Classic Zinc Finger"/>
    <property type="match status" value="12"/>
</dbReference>
<feature type="domain" description="C2H2-type" evidence="14">
    <location>
        <begin position="453"/>
        <end position="480"/>
    </location>
</feature>
<dbReference type="Pfam" id="PF13894">
    <property type="entry name" value="zf-C2H2_4"/>
    <property type="match status" value="1"/>
</dbReference>
<dbReference type="FunFam" id="3.30.160.60:FF:000478">
    <property type="entry name" value="Zinc finger protein 133"/>
    <property type="match status" value="1"/>
</dbReference>
<dbReference type="InterPro" id="IPR013087">
    <property type="entry name" value="Znf_C2H2_type"/>
</dbReference>
<dbReference type="FunFam" id="3.30.160.60:FF:001462">
    <property type="entry name" value="Zinc finger protein 502, isoform CRA_a"/>
    <property type="match status" value="1"/>
</dbReference>
<gene>
    <name evidence="15" type="ORF">PANDA_002338</name>
</gene>
<dbReference type="FunFam" id="3.30.160.60:FF:000361">
    <property type="entry name" value="Zinc finger protein 658"/>
    <property type="match status" value="1"/>
</dbReference>
<sequence length="801" mass="93133">MGTEVRKSVNLPDVVMGAGLLRLLLRMCSTSQALLDVPACCGRRSGTSRILEGCMLLWELVRPEWEGGRGQRVGEIQEGPCVAPGSGWGRRCPAVGKRSADPGGTVFYPRDWVRGGVGRVEDHGTGESLLEGALPSEISTFFQERPAKYEEVLWCCIPKPEVILKLEQGEQPWILEEESPGQSYPEVCRVDNRLEQNQETQDRHFWQAPFINNKTLTMHRELIINKKNYLSKKPVGLNTYVKLFLHINHEQTQMGEKPCEFIQNGKYLIHNEDFIPYQRIKNIEQSFIQSNKEYKECGKAFHEKAVVIPYNQAHIEHSPCEHNESDKTFCNNSTLMVHKVAQRTENLYEFHEYAKPFEKSSLLEHRVHLEMKGYEYIERVDNFNGRSDFPDRGERIFEYNNLGEPFWEKSVLNVTQRTHIGDKVYECNECGKAFCKKSKLTKHQKIHTREKPYECKECGKCFSRKSLLTLHLRIHTGEKPYECKECGKCFSRSSHLIIHQRTHTGEKPYELHPRTHTGEKPYKCNECEKTFYNKSDLTKHHRTHTGEKPYECNQCGKFFSRNSYLTVHPRTHTGEKPYKCNECEKTFYNKSDLTKHHRTHTGEKPYECKECGKFFSRNSYLTVHQRTHTGEKPYVCKKCGKTFCHKSDYTVHKQTHRGEKSYHCQQCGKTFTCSSVLRSHQRTHTGEKPYECNECGKSFSEKSVLTVHQRIHTGEKPYKCNECGKSFYHKSDLTKHRRTHTGEKPYECNHCGKTFSCNSGLKVHQRRHIREKPYECIESEKTSKKSVVTVHPRLHTGEENL</sequence>
<accession>D2GZ50</accession>
<reference evidence="15" key="1">
    <citation type="journal article" date="2010" name="Nature">
        <title>The sequence and de novo assembly of the giant panda genome.</title>
        <authorList>
            <person name="Li R."/>
            <person name="Fan W."/>
            <person name="Tian G."/>
            <person name="Zhu H."/>
            <person name="He L."/>
            <person name="Cai J."/>
            <person name="Huang Q."/>
            <person name="Cai Q."/>
            <person name="Li B."/>
            <person name="Bai Y."/>
            <person name="Zhang Z."/>
            <person name="Zhang Y."/>
            <person name="Wang W."/>
            <person name="Li J."/>
            <person name="Wei F."/>
            <person name="Li H."/>
            <person name="Jian M."/>
            <person name="Li J."/>
            <person name="Zhang Z."/>
            <person name="Nielsen R."/>
            <person name="Li D."/>
            <person name="Gu W."/>
            <person name="Yang Z."/>
            <person name="Xuan Z."/>
            <person name="Ryder O.A."/>
            <person name="Leung F.C."/>
            <person name="Zhou Y."/>
            <person name="Cao J."/>
            <person name="Sun X."/>
            <person name="Fu Y."/>
            <person name="Fang X."/>
            <person name="Guo X."/>
            <person name="Wang B."/>
            <person name="Hou R."/>
            <person name="Shen F."/>
            <person name="Mu B."/>
            <person name="Ni P."/>
            <person name="Lin R."/>
            <person name="Qian W."/>
            <person name="Wang G."/>
            <person name="Yu C."/>
            <person name="Nie W."/>
            <person name="Wang J."/>
            <person name="Wu Z."/>
            <person name="Liang H."/>
            <person name="Min J."/>
            <person name="Wu Q."/>
            <person name="Cheng S."/>
            <person name="Ruan J."/>
            <person name="Wang M."/>
            <person name="Shi Z."/>
            <person name="Wen M."/>
            <person name="Liu B."/>
            <person name="Ren X."/>
            <person name="Zheng H."/>
            <person name="Dong D."/>
            <person name="Cook K."/>
            <person name="Shan G."/>
            <person name="Zhang H."/>
            <person name="Kosiol C."/>
            <person name="Xie X."/>
            <person name="Lu Z."/>
            <person name="Zheng H."/>
            <person name="Li Y."/>
            <person name="Steiner C.C."/>
            <person name="Lam T.T."/>
            <person name="Lin S."/>
            <person name="Zhang Q."/>
            <person name="Li G."/>
            <person name="Tian J."/>
            <person name="Gong T."/>
            <person name="Liu H."/>
            <person name="Zhang D."/>
            <person name="Fang L."/>
            <person name="Ye C."/>
            <person name="Zhang J."/>
            <person name="Hu W."/>
            <person name="Xu A."/>
            <person name="Ren Y."/>
            <person name="Zhang G."/>
            <person name="Bruford M.W."/>
            <person name="Li Q."/>
            <person name="Ma L."/>
            <person name="Guo Y."/>
            <person name="An N."/>
            <person name="Hu Y."/>
            <person name="Zheng Y."/>
            <person name="Shi Y."/>
            <person name="Li Z."/>
            <person name="Liu Q."/>
            <person name="Chen Y."/>
            <person name="Zhao J."/>
            <person name="Qu N."/>
            <person name="Zhao S."/>
            <person name="Tian F."/>
            <person name="Wang X."/>
            <person name="Wang H."/>
            <person name="Xu L."/>
            <person name="Liu X."/>
            <person name="Vinar T."/>
            <person name="Wang Y."/>
            <person name="Lam T.W."/>
            <person name="Yiu S.M."/>
            <person name="Liu S."/>
            <person name="Zhang H."/>
            <person name="Li D."/>
            <person name="Huang Y."/>
            <person name="Wang X."/>
            <person name="Yang G."/>
            <person name="Jiang Z."/>
            <person name="Wang J."/>
            <person name="Qin N."/>
            <person name="Li L."/>
            <person name="Li J."/>
            <person name="Bolund L."/>
            <person name="Kristiansen K."/>
            <person name="Wong G.K."/>
            <person name="Olson M."/>
            <person name="Zhang X."/>
            <person name="Li S."/>
            <person name="Yang H."/>
            <person name="Wang J."/>
            <person name="Wang J."/>
        </authorList>
    </citation>
    <scope>NUCLEOTIDE SEQUENCE [LARGE SCALE GENOMIC DNA]</scope>
</reference>
<feature type="domain" description="C2H2-type" evidence="14">
    <location>
        <begin position="718"/>
        <end position="745"/>
    </location>
</feature>
<dbReference type="AlphaFoldDB" id="D2GZ50"/>
<dbReference type="FunFam" id="3.30.160.60:FF:002343">
    <property type="entry name" value="Zinc finger protein 33A"/>
    <property type="match status" value="2"/>
</dbReference>
<dbReference type="PANTHER" id="PTHR24393:SF159">
    <property type="entry name" value="ZINC FINGER PROTEIN 345-RELATED"/>
    <property type="match status" value="1"/>
</dbReference>
<evidence type="ECO:0000256" key="9">
    <source>
        <dbReference type="ARBA" id="ARBA00023015"/>
    </source>
</evidence>
<evidence type="ECO:0000256" key="1">
    <source>
        <dbReference type="ARBA" id="ARBA00003767"/>
    </source>
</evidence>
<dbReference type="PANTHER" id="PTHR24393">
    <property type="entry name" value="ZINC FINGER PROTEIN"/>
    <property type="match status" value="1"/>
</dbReference>
<evidence type="ECO:0000313" key="15">
    <source>
        <dbReference type="EMBL" id="EFB20312.1"/>
    </source>
</evidence>
<feature type="domain" description="C2H2-type" evidence="14">
    <location>
        <begin position="578"/>
        <end position="605"/>
    </location>
</feature>
<feature type="domain" description="C2H2-type" evidence="14">
    <location>
        <begin position="634"/>
        <end position="661"/>
    </location>
</feature>
<proteinExistence type="inferred from homology"/>
<dbReference type="GO" id="GO:0008270">
    <property type="term" value="F:zinc ion binding"/>
    <property type="evidence" value="ECO:0007669"/>
    <property type="project" value="UniProtKB-KW"/>
</dbReference>
<dbReference type="Pfam" id="PF00096">
    <property type="entry name" value="zf-C2H2"/>
    <property type="match status" value="10"/>
</dbReference>
<dbReference type="InParanoid" id="D2GZ50"/>
<comment type="subcellular location">
    <subcellularLocation>
        <location evidence="2">Nucleus</location>
    </subcellularLocation>
</comment>
<organism evidence="15">
    <name type="scientific">Ailuropoda melanoleuca</name>
    <name type="common">Giant panda</name>
    <dbReference type="NCBI Taxonomy" id="9646"/>
    <lineage>
        <taxon>Eukaryota</taxon>
        <taxon>Metazoa</taxon>
        <taxon>Chordata</taxon>
        <taxon>Craniata</taxon>
        <taxon>Vertebrata</taxon>
        <taxon>Euteleostomi</taxon>
        <taxon>Mammalia</taxon>
        <taxon>Eutheria</taxon>
        <taxon>Laurasiatheria</taxon>
        <taxon>Carnivora</taxon>
        <taxon>Caniformia</taxon>
        <taxon>Ursidae</taxon>
        <taxon>Ailuropoda</taxon>
    </lineage>
</organism>
<evidence type="ECO:0000256" key="8">
    <source>
        <dbReference type="ARBA" id="ARBA00022843"/>
    </source>
</evidence>
<feature type="domain" description="C2H2-type" evidence="14">
    <location>
        <begin position="550"/>
        <end position="577"/>
    </location>
</feature>
<keyword evidence="12" id="KW-0539">Nucleus</keyword>
<dbReference type="PROSITE" id="PS50157">
    <property type="entry name" value="ZINC_FINGER_C2H2_2"/>
    <property type="match status" value="12"/>
</dbReference>
<evidence type="ECO:0000256" key="6">
    <source>
        <dbReference type="ARBA" id="ARBA00022771"/>
    </source>
</evidence>
<comment type="similarity">
    <text evidence="3">Belongs to the krueppel C2H2-type zinc-finger protein family.</text>
</comment>
<dbReference type="FunFam" id="3.30.160.60:FF:000136">
    <property type="entry name" value="GLI family zinc finger 4"/>
    <property type="match status" value="1"/>
</dbReference>
<evidence type="ECO:0000259" key="14">
    <source>
        <dbReference type="PROSITE" id="PS50157"/>
    </source>
</evidence>
<dbReference type="GO" id="GO:0000978">
    <property type="term" value="F:RNA polymerase II cis-regulatory region sequence-specific DNA binding"/>
    <property type="evidence" value="ECO:0007669"/>
    <property type="project" value="TreeGrafter"/>
</dbReference>
<keyword evidence="4" id="KW-0479">Metal-binding</keyword>
<dbReference type="SMART" id="SM00355">
    <property type="entry name" value="ZnF_C2H2"/>
    <property type="match status" value="12"/>
</dbReference>
<dbReference type="GO" id="GO:0001228">
    <property type="term" value="F:DNA-binding transcription activator activity, RNA polymerase II-specific"/>
    <property type="evidence" value="ECO:0007669"/>
    <property type="project" value="TreeGrafter"/>
</dbReference>
<dbReference type="PROSITE" id="PS00028">
    <property type="entry name" value="ZINC_FINGER_C2H2_1"/>
    <property type="match status" value="12"/>
</dbReference>
<evidence type="ECO:0000256" key="11">
    <source>
        <dbReference type="ARBA" id="ARBA00023163"/>
    </source>
</evidence>
<feature type="domain" description="C2H2-type" evidence="14">
    <location>
        <begin position="746"/>
        <end position="773"/>
    </location>
</feature>
<feature type="domain" description="C2H2-type" evidence="14">
    <location>
        <begin position="481"/>
        <end position="508"/>
    </location>
</feature>
<comment type="function">
    <text evidence="1">May be involved in transcriptional regulation.</text>
</comment>
<keyword evidence="8" id="KW-0832">Ubl conjugation</keyword>
<feature type="domain" description="C2H2-type" evidence="14">
    <location>
        <begin position="662"/>
        <end position="689"/>
    </location>
</feature>
<dbReference type="FunFam" id="3.30.160.60:FF:000198">
    <property type="entry name" value="zinc finger protein 10 isoform X1"/>
    <property type="match status" value="1"/>
</dbReference>
<feature type="domain" description="C2H2-type" evidence="14">
    <location>
        <begin position="425"/>
        <end position="452"/>
    </location>
</feature>
<dbReference type="FunFam" id="3.30.160.60:FF:000016">
    <property type="entry name" value="zinc finger protein 37 homolog"/>
    <property type="match status" value="2"/>
</dbReference>
<keyword evidence="10" id="KW-0238">DNA-binding</keyword>
<keyword evidence="6 13" id="KW-0863">Zinc-finger</keyword>
<dbReference type="FunFam" id="3.30.160.60:FF:000006">
    <property type="entry name" value="Zinc finger protein 184 (Kruppel-like)"/>
    <property type="match status" value="1"/>
</dbReference>
<dbReference type="FunFam" id="3.30.160.60:FF:000139">
    <property type="entry name" value="zinc finger protein 1 homolog"/>
    <property type="match status" value="1"/>
</dbReference>
<keyword evidence="11" id="KW-0804">Transcription</keyword>
<keyword evidence="7" id="KW-0862">Zinc</keyword>
<evidence type="ECO:0000256" key="7">
    <source>
        <dbReference type="ARBA" id="ARBA00022833"/>
    </source>
</evidence>
<dbReference type="FunFam" id="3.30.160.60:FF:000564">
    <property type="entry name" value="zinc finger protein 699"/>
    <property type="match status" value="1"/>
</dbReference>
<evidence type="ECO:0000256" key="3">
    <source>
        <dbReference type="ARBA" id="ARBA00006991"/>
    </source>
</evidence>
<dbReference type="InterPro" id="IPR036236">
    <property type="entry name" value="Znf_C2H2_sf"/>
</dbReference>
<dbReference type="EMBL" id="GL192388">
    <property type="protein sequence ID" value="EFB20312.1"/>
    <property type="molecule type" value="Genomic_DNA"/>
</dbReference>
<feature type="domain" description="C2H2-type" evidence="14">
    <location>
        <begin position="522"/>
        <end position="549"/>
    </location>
</feature>
<evidence type="ECO:0000256" key="2">
    <source>
        <dbReference type="ARBA" id="ARBA00004123"/>
    </source>
</evidence>
<evidence type="ECO:0000256" key="13">
    <source>
        <dbReference type="PROSITE-ProRule" id="PRU00042"/>
    </source>
</evidence>
<feature type="domain" description="C2H2-type" evidence="14">
    <location>
        <begin position="690"/>
        <end position="717"/>
    </location>
</feature>